<sequence length="255" mass="28113">MNRSKTLLTIFLALCTVQTVLSLSCFSCDHLDDDDVCAENFIECDAGTAASGMLRVAAFKPSIQMIQSTNFRCFHLLIEESADRQYRSMGCSYDSVDQLANMKTFLLGFCFVLASVNVAQALKCLDSTEVIVPSDGDKPKDNEKPLEFTECGFVNAGKSAAALLVLKPSTAVAPSTDYKCYHLRIEESDSKKATVLKGCIYKAQNVCDGKFKVDSVREVFCSQCDQDECNAAGRFISQWKTLSLTSLAIAFYFFK</sequence>
<evidence type="ECO:0000313" key="2">
    <source>
        <dbReference type="Proteomes" id="UP000069272"/>
    </source>
</evidence>
<reference evidence="1 2" key="1">
    <citation type="journal article" date="2017" name="G3 (Bethesda)">
        <title>The Physical Genome Mapping of Anopheles albimanus Corrected Scaffold Misassemblies and Identified Interarm Rearrangements in Genus Anopheles.</title>
        <authorList>
            <person name="Artemov G.N."/>
            <person name="Peery A.N."/>
            <person name="Jiang X."/>
            <person name="Tu Z."/>
            <person name="Stegniy V.N."/>
            <person name="Sharakhova M.V."/>
            <person name="Sharakhov I.V."/>
        </authorList>
    </citation>
    <scope>NUCLEOTIDE SEQUENCE [LARGE SCALE GENOMIC DNA]</scope>
    <source>
        <strain evidence="1 2">ALBI9_A</strain>
    </source>
</reference>
<evidence type="ECO:0000313" key="1">
    <source>
        <dbReference type="EnsemblMetazoa" id="AALB009408-PA"/>
    </source>
</evidence>
<dbReference type="PROSITE" id="PS51257">
    <property type="entry name" value="PROKAR_LIPOPROTEIN"/>
    <property type="match status" value="1"/>
</dbReference>
<protein>
    <recommendedName>
        <fullName evidence="3">Protein sleepless</fullName>
    </recommendedName>
</protein>
<dbReference type="VEuPathDB" id="VectorBase:AALB017640"/>
<accession>A0A182FS82</accession>
<reference evidence="1" key="2">
    <citation type="submission" date="2022-08" db="UniProtKB">
        <authorList>
            <consortium name="EnsemblMetazoa"/>
        </authorList>
    </citation>
    <scope>IDENTIFICATION</scope>
    <source>
        <strain evidence="1">STECLA/ALBI9_A</strain>
    </source>
</reference>
<dbReference type="STRING" id="7167.A0A182FS82"/>
<name>A0A182FS82_ANOAL</name>
<keyword evidence="2" id="KW-1185">Reference proteome</keyword>
<organism evidence="1 2">
    <name type="scientific">Anopheles albimanus</name>
    <name type="common">New world malaria mosquito</name>
    <dbReference type="NCBI Taxonomy" id="7167"/>
    <lineage>
        <taxon>Eukaryota</taxon>
        <taxon>Metazoa</taxon>
        <taxon>Ecdysozoa</taxon>
        <taxon>Arthropoda</taxon>
        <taxon>Hexapoda</taxon>
        <taxon>Insecta</taxon>
        <taxon>Pterygota</taxon>
        <taxon>Neoptera</taxon>
        <taxon>Endopterygota</taxon>
        <taxon>Diptera</taxon>
        <taxon>Nematocera</taxon>
        <taxon>Culicoidea</taxon>
        <taxon>Culicidae</taxon>
        <taxon>Anophelinae</taxon>
        <taxon>Anopheles</taxon>
    </lineage>
</organism>
<dbReference type="Proteomes" id="UP000069272">
    <property type="component" value="Chromosome 2R"/>
</dbReference>
<dbReference type="EnsemblMetazoa" id="AALB009408-RA">
    <property type="protein sequence ID" value="AALB009408-PA"/>
    <property type="gene ID" value="AALB009408"/>
</dbReference>
<dbReference type="VEuPathDB" id="VectorBase:AALB017641"/>
<dbReference type="AlphaFoldDB" id="A0A182FS82"/>
<dbReference type="VEuPathDB" id="VectorBase:AALB20_026347"/>
<evidence type="ECO:0008006" key="3">
    <source>
        <dbReference type="Google" id="ProtNLM"/>
    </source>
</evidence>
<dbReference type="VEuPathDB" id="VectorBase:AALB20_030872"/>
<proteinExistence type="predicted"/>